<dbReference type="AlphaFoldDB" id="A0A4Q9P9I2"/>
<evidence type="ECO:0000313" key="1">
    <source>
        <dbReference type="EMBL" id="TBU51310.1"/>
    </source>
</evidence>
<organism evidence="1 2">
    <name type="scientific">Dichomitus squalens</name>
    <dbReference type="NCBI Taxonomy" id="114155"/>
    <lineage>
        <taxon>Eukaryota</taxon>
        <taxon>Fungi</taxon>
        <taxon>Dikarya</taxon>
        <taxon>Basidiomycota</taxon>
        <taxon>Agaricomycotina</taxon>
        <taxon>Agaricomycetes</taxon>
        <taxon>Polyporales</taxon>
        <taxon>Polyporaceae</taxon>
        <taxon>Dichomitus</taxon>
    </lineage>
</organism>
<feature type="non-terminal residue" evidence="1">
    <location>
        <position position="1"/>
    </location>
</feature>
<gene>
    <name evidence="1" type="ORF">BD310DRAFT_942393</name>
</gene>
<reference evidence="1 2" key="1">
    <citation type="submission" date="2019-01" db="EMBL/GenBank/DDBJ databases">
        <title>Draft genome sequences of three monokaryotic isolates of the white-rot basidiomycete fungus Dichomitus squalens.</title>
        <authorList>
            <consortium name="DOE Joint Genome Institute"/>
            <person name="Lopez S.C."/>
            <person name="Andreopoulos B."/>
            <person name="Pangilinan J."/>
            <person name="Lipzen A."/>
            <person name="Riley R."/>
            <person name="Ahrendt S."/>
            <person name="Ng V."/>
            <person name="Barry K."/>
            <person name="Daum C."/>
            <person name="Grigoriev I.V."/>
            <person name="Hilden K.S."/>
            <person name="Makela M.R."/>
            <person name="de Vries R.P."/>
        </authorList>
    </citation>
    <scope>NUCLEOTIDE SEQUENCE [LARGE SCALE GENOMIC DNA]</scope>
    <source>
        <strain evidence="1 2">CBS 464.89</strain>
    </source>
</reference>
<dbReference type="Proteomes" id="UP000292082">
    <property type="component" value="Unassembled WGS sequence"/>
</dbReference>
<keyword evidence="2" id="KW-1185">Reference proteome</keyword>
<accession>A0A4Q9P9I2</accession>
<proteinExistence type="predicted"/>
<name>A0A4Q9P9I2_9APHY</name>
<protein>
    <submittedName>
        <fullName evidence="1">Uncharacterized protein</fullName>
    </submittedName>
</protein>
<evidence type="ECO:0000313" key="2">
    <source>
        <dbReference type="Proteomes" id="UP000292082"/>
    </source>
</evidence>
<sequence length="93" mass="10064">MLGRWLYALLREMSSRRFNVGGAQRSLIAAPILLGAMRIEVSAAPSMVSPPVGIRRSRRILLGLVASQRLSGQVVCQGWTTRTVRSGCVALQG</sequence>
<dbReference type="EMBL" id="ML145341">
    <property type="protein sequence ID" value="TBU51310.1"/>
    <property type="molecule type" value="Genomic_DNA"/>
</dbReference>